<dbReference type="EMBL" id="JACCAS010000001">
    <property type="protein sequence ID" value="NYH23838.1"/>
    <property type="molecule type" value="Genomic_DNA"/>
</dbReference>
<organism evidence="1 2">
    <name type="scientific">Paraburkholderia bryophila</name>
    <dbReference type="NCBI Taxonomy" id="420952"/>
    <lineage>
        <taxon>Bacteria</taxon>
        <taxon>Pseudomonadati</taxon>
        <taxon>Pseudomonadota</taxon>
        <taxon>Betaproteobacteria</taxon>
        <taxon>Burkholderiales</taxon>
        <taxon>Burkholderiaceae</taxon>
        <taxon>Paraburkholderia</taxon>
    </lineage>
</organism>
<evidence type="ECO:0000313" key="1">
    <source>
        <dbReference type="EMBL" id="NYH23838.1"/>
    </source>
</evidence>
<protein>
    <submittedName>
        <fullName evidence="1">Uncharacterized protein</fullName>
    </submittedName>
</protein>
<dbReference type="Proteomes" id="UP000540929">
    <property type="component" value="Unassembled WGS sequence"/>
</dbReference>
<gene>
    <name evidence="1" type="ORF">GGD40_003317</name>
</gene>
<comment type="caution">
    <text evidence="1">The sequence shown here is derived from an EMBL/GenBank/DDBJ whole genome shotgun (WGS) entry which is preliminary data.</text>
</comment>
<dbReference type="AlphaFoldDB" id="A0A7Z0B841"/>
<accession>A0A7Z0B841</accession>
<name>A0A7Z0B841_9BURK</name>
<evidence type="ECO:0000313" key="2">
    <source>
        <dbReference type="Proteomes" id="UP000540929"/>
    </source>
</evidence>
<keyword evidence="2" id="KW-1185">Reference proteome</keyword>
<sequence>MFKEIAVEPAAVATSYRDFSYITEKFGIAEGRLIAAFPSKWKRFVYQEAQARLKGTAELSRLEVRLRALADDTFLARGRPGEGCAENWLAAALAEHRREPFDGIITNAQVDGPFFVAAIDLDGEHPVMRPNRQWHIQREAVVMAACCGPLLARAQHVKLVDPHFDPGTTRFRRPLVEFVKLTRPGVRIDIFRGDNADAAYIEQKLREALAGALPPGAEVRVFMRPQDALHNRYVLTDAGGMYFLTGLDDQGQGGLTTDEVGLLEADVWSVQWSRYSGDDPIARWLG</sequence>
<proteinExistence type="predicted"/>
<reference evidence="1 2" key="1">
    <citation type="submission" date="2020-07" db="EMBL/GenBank/DDBJ databases">
        <title>Exploring microbial biodiversity for novel pathways involved in the catabolism of aromatic compounds derived from lignin.</title>
        <authorList>
            <person name="Elkins J."/>
        </authorList>
    </citation>
    <scope>NUCLEOTIDE SEQUENCE [LARGE SCALE GENOMIC DNA]</scope>
    <source>
        <strain evidence="1 2">H2C3C</strain>
    </source>
</reference>
<dbReference type="RefSeq" id="WP_179744274.1">
    <property type="nucleotide sequence ID" value="NZ_JACCAS010000001.1"/>
</dbReference>